<accession>A0A7W8M701</accession>
<protein>
    <submittedName>
        <fullName evidence="1">Phenylpyruvate tautomerase PptA (4-oxalocrotonate tautomerase family)</fullName>
    </submittedName>
</protein>
<dbReference type="AlphaFoldDB" id="A0A7W8M701"/>
<dbReference type="InterPro" id="IPR014347">
    <property type="entry name" value="Tautomerase/MIF_sf"/>
</dbReference>
<sequence length="109" mass="11649">MIKFKCLVNGTIAASMREQVALGLARICRERFGLAPGDLQVEFTEVEAGMWFTAGKPSDASMVLGSVPAGTPQPVRVAFMDAVARMFSEVTGARYEHVMVVAADARPSA</sequence>
<name>A0A7W8M701_9BURK</name>
<gene>
    <name evidence="1" type="ORF">HNQ70_000415</name>
</gene>
<comment type="caution">
    <text evidence="1">The sequence shown here is derived from an EMBL/GenBank/DDBJ whole genome shotgun (WGS) entry which is preliminary data.</text>
</comment>
<keyword evidence="1" id="KW-0670">Pyruvate</keyword>
<reference evidence="1 2" key="1">
    <citation type="submission" date="2020-08" db="EMBL/GenBank/DDBJ databases">
        <title>Genomic Encyclopedia of Type Strains, Phase IV (KMG-IV): sequencing the most valuable type-strain genomes for metagenomic binning, comparative biology and taxonomic classification.</title>
        <authorList>
            <person name="Goeker M."/>
        </authorList>
    </citation>
    <scope>NUCLEOTIDE SEQUENCE [LARGE SCALE GENOMIC DNA]</scope>
    <source>
        <strain evidence="1 2">DSM 29781</strain>
    </source>
</reference>
<dbReference type="RefSeq" id="WP_183963793.1">
    <property type="nucleotide sequence ID" value="NZ_BAABEW010000004.1"/>
</dbReference>
<keyword evidence="2" id="KW-1185">Reference proteome</keyword>
<evidence type="ECO:0000313" key="1">
    <source>
        <dbReference type="EMBL" id="MBB5270431.1"/>
    </source>
</evidence>
<dbReference type="EMBL" id="JACHGB010000001">
    <property type="protein sequence ID" value="MBB5270431.1"/>
    <property type="molecule type" value="Genomic_DNA"/>
</dbReference>
<proteinExistence type="predicted"/>
<organism evidence="1 2">
    <name type="scientific">Quisquiliibacterium transsilvanicum</name>
    <dbReference type="NCBI Taxonomy" id="1549638"/>
    <lineage>
        <taxon>Bacteria</taxon>
        <taxon>Pseudomonadati</taxon>
        <taxon>Pseudomonadota</taxon>
        <taxon>Betaproteobacteria</taxon>
        <taxon>Burkholderiales</taxon>
        <taxon>Burkholderiaceae</taxon>
        <taxon>Quisquiliibacterium</taxon>
    </lineage>
</organism>
<evidence type="ECO:0000313" key="2">
    <source>
        <dbReference type="Proteomes" id="UP000532440"/>
    </source>
</evidence>
<dbReference type="Proteomes" id="UP000532440">
    <property type="component" value="Unassembled WGS sequence"/>
</dbReference>
<dbReference type="Gene3D" id="3.30.429.10">
    <property type="entry name" value="Macrophage Migration Inhibitory Factor"/>
    <property type="match status" value="1"/>
</dbReference>